<protein>
    <submittedName>
        <fullName evidence="2">Uncharacterized protein</fullName>
    </submittedName>
</protein>
<accession>A0ABT3QAV0</accession>
<organism evidence="2 3">
    <name type="scientific">Acetobacter thailandicus</name>
    <dbReference type="NCBI Taxonomy" id="1502842"/>
    <lineage>
        <taxon>Bacteria</taxon>
        <taxon>Pseudomonadati</taxon>
        <taxon>Pseudomonadota</taxon>
        <taxon>Alphaproteobacteria</taxon>
        <taxon>Acetobacterales</taxon>
        <taxon>Acetobacteraceae</taxon>
        <taxon>Acetobacter</taxon>
    </lineage>
</organism>
<evidence type="ECO:0000256" key="1">
    <source>
        <dbReference type="SAM" id="MobiDB-lite"/>
    </source>
</evidence>
<dbReference type="RefSeq" id="WP_173559308.1">
    <property type="nucleotide sequence ID" value="NZ_JAPIUZ010000001.1"/>
</dbReference>
<reference evidence="2 3" key="1">
    <citation type="submission" date="2022-11" db="EMBL/GenBank/DDBJ databases">
        <title>Genome sequencing of Acetobacter type strain.</title>
        <authorList>
            <person name="Heo J."/>
            <person name="Lee D."/>
            <person name="Han B.-H."/>
            <person name="Hong S.-B."/>
            <person name="Kwon S.-W."/>
        </authorList>
    </citation>
    <scope>NUCLEOTIDE SEQUENCE [LARGE SCALE GENOMIC DNA]</scope>
    <source>
        <strain evidence="2 3">KACC 21253</strain>
    </source>
</reference>
<feature type="compositionally biased region" description="Polar residues" evidence="1">
    <location>
        <begin position="59"/>
        <end position="70"/>
    </location>
</feature>
<evidence type="ECO:0000313" key="3">
    <source>
        <dbReference type="Proteomes" id="UP001301152"/>
    </source>
</evidence>
<keyword evidence="3" id="KW-1185">Reference proteome</keyword>
<evidence type="ECO:0000313" key="2">
    <source>
        <dbReference type="EMBL" id="MCX2562412.1"/>
    </source>
</evidence>
<dbReference type="EMBL" id="JAPIUZ010000001">
    <property type="protein sequence ID" value="MCX2562412.1"/>
    <property type="molecule type" value="Genomic_DNA"/>
</dbReference>
<sequence length="115" mass="12606">MKFALSSGNRAFHPELNNSSLCNEAMAYSSSFSQASSFNSDTAKQSVNASEKSAHPDIPQQTPASTTNNYPKLLPAKAKKSNKHSVLSDRAAEIRAIWAEKLKQPQEEDENIKLP</sequence>
<dbReference type="Proteomes" id="UP001301152">
    <property type="component" value="Unassembled WGS sequence"/>
</dbReference>
<gene>
    <name evidence="2" type="ORF">OQ497_00295</name>
</gene>
<feature type="compositionally biased region" description="Polar residues" evidence="1">
    <location>
        <begin position="41"/>
        <end position="51"/>
    </location>
</feature>
<proteinExistence type="predicted"/>
<comment type="caution">
    <text evidence="2">The sequence shown here is derived from an EMBL/GenBank/DDBJ whole genome shotgun (WGS) entry which is preliminary data.</text>
</comment>
<feature type="region of interest" description="Disordered" evidence="1">
    <location>
        <begin position="33"/>
        <end position="87"/>
    </location>
</feature>
<name>A0ABT3QAV0_9PROT</name>